<evidence type="ECO:0000313" key="2">
    <source>
        <dbReference type="Proteomes" id="UP000284168"/>
    </source>
</evidence>
<dbReference type="GO" id="GO:0015643">
    <property type="term" value="F:toxic substance binding"/>
    <property type="evidence" value="ECO:0007669"/>
    <property type="project" value="InterPro"/>
</dbReference>
<dbReference type="InterPro" id="IPR003063">
    <property type="entry name" value="Cloacn_immnty_fam"/>
</dbReference>
<reference evidence="1 2" key="1">
    <citation type="submission" date="2016-10" db="EMBL/GenBank/DDBJ databases">
        <title>Comparative genome analysis of multiple Pseudomonas spp. focuses on biocontrol and plant growth promoting traits.</title>
        <authorList>
            <person name="Tao X.-Y."/>
            <person name="Taylor C.G."/>
        </authorList>
    </citation>
    <scope>NUCLEOTIDE SEQUENCE [LARGE SCALE GENOMIC DNA]</scope>
    <source>
        <strain evidence="1 2">48C10</strain>
    </source>
</reference>
<evidence type="ECO:0000313" key="1">
    <source>
        <dbReference type="EMBL" id="RON29186.1"/>
    </source>
</evidence>
<name>A0A423IUS6_9PSED</name>
<dbReference type="AlphaFoldDB" id="A0A423IUS6"/>
<accession>A0A423IUS6</accession>
<dbReference type="Pfam" id="PF03513">
    <property type="entry name" value="Cloacin_immun"/>
    <property type="match status" value="1"/>
</dbReference>
<comment type="caution">
    <text evidence="1">The sequence shown here is derived from an EMBL/GenBank/DDBJ whole genome shotgun (WGS) entry which is preliminary data.</text>
</comment>
<gene>
    <name evidence="1" type="ORF">BK663_05960</name>
</gene>
<dbReference type="Proteomes" id="UP000284168">
    <property type="component" value="Unassembled WGS sequence"/>
</dbReference>
<dbReference type="GO" id="GO:0030153">
    <property type="term" value="P:bacteriocin immunity"/>
    <property type="evidence" value="ECO:0007669"/>
    <property type="project" value="InterPro"/>
</dbReference>
<dbReference type="InterPro" id="IPR036528">
    <property type="entry name" value="Cloacn_immnty_sf"/>
</dbReference>
<protein>
    <submittedName>
        <fullName evidence="1">Cloacin</fullName>
    </submittedName>
</protein>
<proteinExistence type="predicted"/>
<dbReference type="EMBL" id="MOBN01000014">
    <property type="protein sequence ID" value="RON29186.1"/>
    <property type="molecule type" value="Genomic_DNA"/>
</dbReference>
<dbReference type="SUPFAM" id="SSF54552">
    <property type="entry name" value="Colicin E3 immunity protein"/>
    <property type="match status" value="1"/>
</dbReference>
<organism evidence="1 2">
    <name type="scientific">Pseudomonas lini</name>
    <dbReference type="NCBI Taxonomy" id="163011"/>
    <lineage>
        <taxon>Bacteria</taxon>
        <taxon>Pseudomonadati</taxon>
        <taxon>Pseudomonadota</taxon>
        <taxon>Gammaproteobacteria</taxon>
        <taxon>Pseudomonadales</taxon>
        <taxon>Pseudomonadaceae</taxon>
        <taxon>Pseudomonas</taxon>
    </lineage>
</organism>
<dbReference type="Gene3D" id="3.10.50.20">
    <property type="entry name" value="Cloacin immunity protein"/>
    <property type="match status" value="1"/>
</dbReference>
<sequence>MGLKLRLEWYDKQTQLCQGEESSKDLGDDESVLNALGIPVENNINNGGFNVIEKWVATIQPFFQHDIALTTYDYQIAFDYSEAW</sequence>
<dbReference type="PRINTS" id="PR01296">
    <property type="entry name" value="CLOACNIMMNTY"/>
</dbReference>